<dbReference type="KEGG" id="asun:KG104_05145"/>
<organism evidence="3 4">
    <name type="scientific">Arthrobacter sunyaminii</name>
    <dbReference type="NCBI Taxonomy" id="2816859"/>
    <lineage>
        <taxon>Bacteria</taxon>
        <taxon>Bacillati</taxon>
        <taxon>Actinomycetota</taxon>
        <taxon>Actinomycetes</taxon>
        <taxon>Micrococcales</taxon>
        <taxon>Micrococcaceae</taxon>
        <taxon>Arthrobacter</taxon>
    </lineage>
</organism>
<reference evidence="3" key="1">
    <citation type="submission" date="2021-06" db="EMBL/GenBank/DDBJ databases">
        <title>Novel species in genus Arthrobacter.</title>
        <authorList>
            <person name="Zhang G."/>
        </authorList>
    </citation>
    <scope>NUCLEOTIDE SEQUENCE</scope>
    <source>
        <strain evidence="3">Zg-ZUI122</strain>
    </source>
</reference>
<keyword evidence="4" id="KW-1185">Reference proteome</keyword>
<dbReference type="Proteomes" id="UP000680588">
    <property type="component" value="Chromosome"/>
</dbReference>
<dbReference type="RefSeq" id="WP_207347464.1">
    <property type="nucleotide sequence ID" value="NZ_CP076456.1"/>
</dbReference>
<feature type="transmembrane region" description="Helical" evidence="1">
    <location>
        <begin position="88"/>
        <end position="109"/>
    </location>
</feature>
<keyword evidence="1" id="KW-1133">Transmembrane helix</keyword>
<dbReference type="EMBL" id="CP076456">
    <property type="protein sequence ID" value="QWQ37156.1"/>
    <property type="molecule type" value="Genomic_DNA"/>
</dbReference>
<feature type="transmembrane region" description="Helical" evidence="1">
    <location>
        <begin position="12"/>
        <end position="30"/>
    </location>
</feature>
<feature type="transmembrane region" description="Helical" evidence="1">
    <location>
        <begin position="121"/>
        <end position="140"/>
    </location>
</feature>
<evidence type="ECO:0000313" key="4">
    <source>
        <dbReference type="Proteomes" id="UP000680588"/>
    </source>
</evidence>
<evidence type="ECO:0000259" key="2">
    <source>
        <dbReference type="Pfam" id="PF04892"/>
    </source>
</evidence>
<evidence type="ECO:0000256" key="1">
    <source>
        <dbReference type="SAM" id="Phobius"/>
    </source>
</evidence>
<feature type="transmembrane region" description="Helical" evidence="1">
    <location>
        <begin position="65"/>
        <end position="83"/>
    </location>
</feature>
<keyword evidence="1" id="KW-0812">Transmembrane</keyword>
<protein>
    <submittedName>
        <fullName evidence="3">VanZ family protein</fullName>
    </submittedName>
</protein>
<accession>A0A975S7C8</accession>
<sequence>MGNGHPGWRRTALLAAAAVVLAGMGAVLLWPAPVDRELYGTILRLIRRLQGHGLPVWVDYQAVESLANVLLYIPLGMLAAALLPVRRWWLAVLLCAALTAGVEGFQDLFLPGRQGDVRDVLLNSCGALLGAAAAAAARWLTAVRRRRRRAFTARRRTRSVSG</sequence>
<dbReference type="NCBIfam" id="NF037970">
    <property type="entry name" value="vanZ_1"/>
    <property type="match status" value="1"/>
</dbReference>
<keyword evidence="1" id="KW-0472">Membrane</keyword>
<name>A0A975S7C8_9MICC</name>
<gene>
    <name evidence="3" type="ORF">KG104_05145</name>
</gene>
<dbReference type="AlphaFoldDB" id="A0A975S7C8"/>
<evidence type="ECO:0000313" key="3">
    <source>
        <dbReference type="EMBL" id="QWQ37156.1"/>
    </source>
</evidence>
<proteinExistence type="predicted"/>
<dbReference type="InterPro" id="IPR006976">
    <property type="entry name" value="VanZ-like"/>
</dbReference>
<feature type="domain" description="VanZ-like" evidence="2">
    <location>
        <begin position="61"/>
        <end position="134"/>
    </location>
</feature>
<dbReference type="Pfam" id="PF04892">
    <property type="entry name" value="VanZ"/>
    <property type="match status" value="1"/>
</dbReference>